<dbReference type="GO" id="GO:0004130">
    <property type="term" value="F:cytochrome-c peroxidase activity"/>
    <property type="evidence" value="ECO:0007669"/>
    <property type="project" value="UniProtKB-EC"/>
</dbReference>
<evidence type="ECO:0000256" key="2">
    <source>
        <dbReference type="ARBA" id="ARBA00022617"/>
    </source>
</evidence>
<dbReference type="EMBL" id="JAVDQD010000003">
    <property type="protein sequence ID" value="MDR6240050.1"/>
    <property type="molecule type" value="Genomic_DNA"/>
</dbReference>
<comment type="caution">
    <text evidence="9">The sequence shown here is derived from an EMBL/GenBank/DDBJ whole genome shotgun (WGS) entry which is preliminary data.</text>
</comment>
<comment type="subcellular location">
    <subcellularLocation>
        <location evidence="1">Cell envelope</location>
    </subcellularLocation>
</comment>
<keyword evidence="4" id="KW-0732">Signal</keyword>
<dbReference type="PANTHER" id="PTHR30600:SF10">
    <property type="entry name" value="BLL6722 PROTEIN"/>
    <property type="match status" value="1"/>
</dbReference>
<evidence type="ECO:0000256" key="3">
    <source>
        <dbReference type="ARBA" id="ARBA00022723"/>
    </source>
</evidence>
<dbReference type="EC" id="1.11.1.5" evidence="9"/>
<evidence type="ECO:0000256" key="1">
    <source>
        <dbReference type="ARBA" id="ARBA00004196"/>
    </source>
</evidence>
<keyword evidence="10" id="KW-1185">Reference proteome</keyword>
<feature type="domain" description="Cytochrome c" evidence="8">
    <location>
        <begin position="303"/>
        <end position="406"/>
    </location>
</feature>
<evidence type="ECO:0000259" key="8">
    <source>
        <dbReference type="PROSITE" id="PS51007"/>
    </source>
</evidence>
<keyword evidence="9" id="KW-0575">Peroxidase</keyword>
<reference evidence="9" key="1">
    <citation type="submission" date="2023-07" db="EMBL/GenBank/DDBJ databases">
        <title>Genomic Encyclopedia of Type Strains, Phase IV (KMG-IV): sequencing the most valuable type-strain genomes for metagenomic binning, comparative biology and taxonomic classification.</title>
        <authorList>
            <person name="Goeker M."/>
        </authorList>
    </citation>
    <scope>NUCLEOTIDE SEQUENCE</scope>
    <source>
        <strain evidence="9">DSM 26174</strain>
    </source>
</reference>
<protein>
    <submittedName>
        <fullName evidence="9">Cytochrome c peroxidase</fullName>
        <ecNumber evidence="9">1.11.1.5</ecNumber>
    </submittedName>
</protein>
<dbReference type="RefSeq" id="WP_309939877.1">
    <property type="nucleotide sequence ID" value="NZ_AP025305.1"/>
</dbReference>
<dbReference type="GO" id="GO:0009055">
    <property type="term" value="F:electron transfer activity"/>
    <property type="evidence" value="ECO:0007669"/>
    <property type="project" value="InterPro"/>
</dbReference>
<dbReference type="InterPro" id="IPR051395">
    <property type="entry name" value="Cytochrome_c_Peroxidase/MauG"/>
</dbReference>
<keyword evidence="3 7" id="KW-0479">Metal-binding</keyword>
<dbReference type="Pfam" id="PF03150">
    <property type="entry name" value="CCP_MauG"/>
    <property type="match status" value="1"/>
</dbReference>
<evidence type="ECO:0000256" key="4">
    <source>
        <dbReference type="ARBA" id="ARBA00022729"/>
    </source>
</evidence>
<dbReference type="AlphaFoldDB" id="A0AAE3XP38"/>
<feature type="domain" description="Cytochrome c" evidence="8">
    <location>
        <begin position="449"/>
        <end position="590"/>
    </location>
</feature>
<keyword evidence="2 7" id="KW-0349">Heme</keyword>
<evidence type="ECO:0000256" key="6">
    <source>
        <dbReference type="ARBA" id="ARBA00023004"/>
    </source>
</evidence>
<dbReference type="InterPro" id="IPR009056">
    <property type="entry name" value="Cyt_c-like_dom"/>
</dbReference>
<name>A0AAE3XP38_9BACT</name>
<dbReference type="GO" id="GO:0020037">
    <property type="term" value="F:heme binding"/>
    <property type="evidence" value="ECO:0007669"/>
    <property type="project" value="InterPro"/>
</dbReference>
<dbReference type="GO" id="GO:0030313">
    <property type="term" value="C:cell envelope"/>
    <property type="evidence" value="ECO:0007669"/>
    <property type="project" value="UniProtKB-SubCell"/>
</dbReference>
<dbReference type="InterPro" id="IPR004852">
    <property type="entry name" value="Di-haem_cyt_c_peroxidsae"/>
</dbReference>
<evidence type="ECO:0000256" key="7">
    <source>
        <dbReference type="PROSITE-ProRule" id="PRU00433"/>
    </source>
</evidence>
<gene>
    <name evidence="9" type="ORF">HNQ88_003098</name>
</gene>
<evidence type="ECO:0000313" key="9">
    <source>
        <dbReference type="EMBL" id="MDR6240050.1"/>
    </source>
</evidence>
<dbReference type="SUPFAM" id="SSF46626">
    <property type="entry name" value="Cytochrome c"/>
    <property type="match status" value="2"/>
</dbReference>
<dbReference type="PANTHER" id="PTHR30600">
    <property type="entry name" value="CYTOCHROME C PEROXIDASE-RELATED"/>
    <property type="match status" value="1"/>
</dbReference>
<dbReference type="PROSITE" id="PS51007">
    <property type="entry name" value="CYTC"/>
    <property type="match status" value="2"/>
</dbReference>
<organism evidence="9 10">
    <name type="scientific">Aureibacter tunicatorum</name>
    <dbReference type="NCBI Taxonomy" id="866807"/>
    <lineage>
        <taxon>Bacteria</taxon>
        <taxon>Pseudomonadati</taxon>
        <taxon>Bacteroidota</taxon>
        <taxon>Cytophagia</taxon>
        <taxon>Cytophagales</taxon>
        <taxon>Persicobacteraceae</taxon>
        <taxon>Aureibacter</taxon>
    </lineage>
</organism>
<dbReference type="Gene3D" id="1.10.760.10">
    <property type="entry name" value="Cytochrome c-like domain"/>
    <property type="match status" value="2"/>
</dbReference>
<dbReference type="Proteomes" id="UP001185092">
    <property type="component" value="Unassembled WGS sequence"/>
</dbReference>
<dbReference type="InterPro" id="IPR036909">
    <property type="entry name" value="Cyt_c-like_dom_sf"/>
</dbReference>
<keyword evidence="5 9" id="KW-0560">Oxidoreductase</keyword>
<proteinExistence type="predicted"/>
<keyword evidence="6 7" id="KW-0408">Iron</keyword>
<evidence type="ECO:0000256" key="5">
    <source>
        <dbReference type="ARBA" id="ARBA00023002"/>
    </source>
</evidence>
<sequence length="594" mass="68466">MSAYSKLKGLFRVLFLTLIISCEPKQSTDLLDKKALNELEHSYAQNLTHAIDYLDTILVSENSKHKYFYHKSRDSFKKAELVLAFTDPDNYSALNQANFLKVEEEDATNIKYLKPFGYQVLEEMIYADAFDQKELFKIITYTKQRLKLIKANLHIQIKDYHLLWMIREQIFRIALTSITGFDSPASGKSLEESIFCYDYISQVLDIYAFKFSDKQLLQEWKNEINETKTTLSQTDFEAFDRYDFLKNRVRRQINLWNKTVSDWQVNFPFERAIANNAQSLFSKSTFNTSHFIDFDKQLSHNAEKSRLGKKLFHDKRLSLSQKMSCATCHDENLAFTDGLTKFPKQKRNTPTLLYSSLQKSFFYDGRAKGLEGQILGVVENENEFHSSSEQIAKTVKSIAAYRSDFDSLYAGKINSLNIRNAIASYIRDLNKFTSKFDKNMRNEEQSMNENEINGFNLFMGKAQCGTCHFAPVFNGTLPPTFMHSELESLGVPDNASNDSPVSNDLGRYDIFQTPERKHFFKTPTLRNINKTAPYMHNGVFETLEEVMDFYNAGGGNGRGFNLAHQTLPSDSLHLSPSEIQDIISFMLTLDDINI</sequence>
<accession>A0AAE3XP38</accession>
<evidence type="ECO:0000313" key="10">
    <source>
        <dbReference type="Proteomes" id="UP001185092"/>
    </source>
</evidence>
<dbReference type="GO" id="GO:0046872">
    <property type="term" value="F:metal ion binding"/>
    <property type="evidence" value="ECO:0007669"/>
    <property type="project" value="UniProtKB-KW"/>
</dbReference>